<keyword evidence="3" id="KW-1015">Disulfide bond</keyword>
<feature type="domain" description="Ig-like" evidence="5">
    <location>
        <begin position="140"/>
        <end position="225"/>
    </location>
</feature>
<evidence type="ECO:0000259" key="5">
    <source>
        <dbReference type="PROSITE" id="PS50835"/>
    </source>
</evidence>
<name>A0A914DEC9_9BILA</name>
<dbReference type="PANTHER" id="PTHR12231:SF253">
    <property type="entry name" value="DPR-INTERACTING PROTEIN ETA, ISOFORM B-RELATED"/>
    <property type="match status" value="1"/>
</dbReference>
<keyword evidence="6" id="KW-1185">Reference proteome</keyword>
<feature type="domain" description="Ig-like" evidence="5">
    <location>
        <begin position="57"/>
        <end position="134"/>
    </location>
</feature>
<dbReference type="SUPFAM" id="SSF48726">
    <property type="entry name" value="Immunoglobulin"/>
    <property type="match status" value="4"/>
</dbReference>
<dbReference type="InterPro" id="IPR003599">
    <property type="entry name" value="Ig_sub"/>
</dbReference>
<feature type="domain" description="Ig-like" evidence="5">
    <location>
        <begin position="235"/>
        <end position="319"/>
    </location>
</feature>
<dbReference type="SMART" id="SM00409">
    <property type="entry name" value="IG"/>
    <property type="match status" value="4"/>
</dbReference>
<dbReference type="InterPro" id="IPR007110">
    <property type="entry name" value="Ig-like_dom"/>
</dbReference>
<dbReference type="Proteomes" id="UP000887540">
    <property type="component" value="Unplaced"/>
</dbReference>
<dbReference type="InterPro" id="IPR013783">
    <property type="entry name" value="Ig-like_fold"/>
</dbReference>
<keyword evidence="4" id="KW-0393">Immunoglobulin domain</keyword>
<keyword evidence="1" id="KW-0732">Signal</keyword>
<accession>A0A914DEC9</accession>
<evidence type="ECO:0000313" key="7">
    <source>
        <dbReference type="WBParaSite" id="ACRNAN_scaffold2488.g27752.t1"/>
    </source>
</evidence>
<dbReference type="SMART" id="SM00408">
    <property type="entry name" value="IGc2"/>
    <property type="match status" value="4"/>
</dbReference>
<dbReference type="WBParaSite" id="ACRNAN_scaffold2488.g27752.t1">
    <property type="protein sequence ID" value="ACRNAN_scaffold2488.g27752.t1"/>
    <property type="gene ID" value="ACRNAN_scaffold2488.g27752"/>
</dbReference>
<evidence type="ECO:0000256" key="1">
    <source>
        <dbReference type="ARBA" id="ARBA00022729"/>
    </source>
</evidence>
<evidence type="ECO:0000256" key="2">
    <source>
        <dbReference type="ARBA" id="ARBA00022737"/>
    </source>
</evidence>
<dbReference type="InterPro" id="IPR036179">
    <property type="entry name" value="Ig-like_dom_sf"/>
</dbReference>
<evidence type="ECO:0000256" key="4">
    <source>
        <dbReference type="ARBA" id="ARBA00023319"/>
    </source>
</evidence>
<protein>
    <submittedName>
        <fullName evidence="7">Ig-like domain-containing protein</fullName>
    </submittedName>
</protein>
<organism evidence="6 7">
    <name type="scientific">Acrobeloides nanus</name>
    <dbReference type="NCBI Taxonomy" id="290746"/>
    <lineage>
        <taxon>Eukaryota</taxon>
        <taxon>Metazoa</taxon>
        <taxon>Ecdysozoa</taxon>
        <taxon>Nematoda</taxon>
        <taxon>Chromadorea</taxon>
        <taxon>Rhabditida</taxon>
        <taxon>Tylenchina</taxon>
        <taxon>Cephalobomorpha</taxon>
        <taxon>Cephaloboidea</taxon>
        <taxon>Cephalobidae</taxon>
        <taxon>Acrobeloides</taxon>
    </lineage>
</organism>
<dbReference type="InterPro" id="IPR003598">
    <property type="entry name" value="Ig_sub2"/>
</dbReference>
<feature type="domain" description="Ig-like" evidence="5">
    <location>
        <begin position="322"/>
        <end position="397"/>
    </location>
</feature>
<keyword evidence="2" id="KW-0677">Repeat</keyword>
<evidence type="ECO:0000256" key="3">
    <source>
        <dbReference type="ARBA" id="ARBA00023157"/>
    </source>
</evidence>
<sequence length="408" mass="44546">MFTNGRLARASSLGLTIHSVELTDQASYLCALTKFAKGAKAESEKGPLVRLLVHSSPVIHDPKPNKEVFATLGGHIEIHCIASGVPVPEIVWIKNGNVISENAVLNLSNLTFFQEGTYTCQASNSEGQNQATISINFSKEATITTPLADKVVKEGNSVFWHCHAQASPSNITYRWLYENRPVTSLEVGLRSHIQDGDFGITSISRRDRGRYTCEAWNGFGSAAISSAYLDVHYKPEIRATSRQIYIFGIGMNGTVECEVDANPPATLINWTKNGLPLTDISGLVFDMVNANEKDAGLYTCQARNSIGSSQPFEMHVIVAAPPSFSIVPPEKLYIKAGESIDVECNGFGDPPPTQYWLHETKKISSTKLIITNVSHADHGLYKCVLVNPVGTVTKELNLFVKVHIKISA</sequence>
<dbReference type="PROSITE" id="PS50835">
    <property type="entry name" value="IG_LIKE"/>
    <property type="match status" value="4"/>
</dbReference>
<reference evidence="7" key="1">
    <citation type="submission" date="2022-11" db="UniProtKB">
        <authorList>
            <consortium name="WormBaseParasite"/>
        </authorList>
    </citation>
    <scope>IDENTIFICATION</scope>
</reference>
<proteinExistence type="predicted"/>
<dbReference type="PANTHER" id="PTHR12231">
    <property type="entry name" value="CTX-RELATED TYPE I TRANSMEMBRANE PROTEIN"/>
    <property type="match status" value="1"/>
</dbReference>
<evidence type="ECO:0000313" key="6">
    <source>
        <dbReference type="Proteomes" id="UP000887540"/>
    </source>
</evidence>
<dbReference type="Pfam" id="PF13927">
    <property type="entry name" value="Ig_3"/>
    <property type="match status" value="4"/>
</dbReference>
<dbReference type="Gene3D" id="2.60.40.10">
    <property type="entry name" value="Immunoglobulins"/>
    <property type="match status" value="4"/>
</dbReference>
<dbReference type="InterPro" id="IPR051170">
    <property type="entry name" value="Neural/epithelial_adhesion"/>
</dbReference>
<dbReference type="AlphaFoldDB" id="A0A914DEC9"/>